<feature type="signal peptide" evidence="3">
    <location>
        <begin position="1"/>
        <end position="25"/>
    </location>
</feature>
<protein>
    <recommendedName>
        <fullName evidence="4">TPM domain-containing protein</fullName>
    </recommendedName>
</protein>
<dbReference type="AlphaFoldDB" id="A0A1H9K7W4"/>
<feature type="transmembrane region" description="Helical" evidence="2">
    <location>
        <begin position="196"/>
        <end position="214"/>
    </location>
</feature>
<proteinExistence type="predicted"/>
<dbReference type="STRING" id="390241.SAMN04488023_102256"/>
<organism evidence="5 6">
    <name type="scientific">Pedobacter rhizosphaerae</name>
    <dbReference type="NCBI Taxonomy" id="390241"/>
    <lineage>
        <taxon>Bacteria</taxon>
        <taxon>Pseudomonadati</taxon>
        <taxon>Bacteroidota</taxon>
        <taxon>Sphingobacteriia</taxon>
        <taxon>Sphingobacteriales</taxon>
        <taxon>Sphingobacteriaceae</taxon>
        <taxon>Pedobacter</taxon>
    </lineage>
</organism>
<evidence type="ECO:0000256" key="1">
    <source>
        <dbReference type="SAM" id="MobiDB-lite"/>
    </source>
</evidence>
<evidence type="ECO:0000256" key="3">
    <source>
        <dbReference type="SAM" id="SignalP"/>
    </source>
</evidence>
<dbReference type="PANTHER" id="PTHR30373:SF2">
    <property type="entry name" value="UPF0603 PROTEIN YGCG"/>
    <property type="match status" value="1"/>
</dbReference>
<feature type="compositionally biased region" description="Gly residues" evidence="1">
    <location>
        <begin position="480"/>
        <end position="494"/>
    </location>
</feature>
<feature type="transmembrane region" description="Helical" evidence="2">
    <location>
        <begin position="235"/>
        <end position="257"/>
    </location>
</feature>
<evidence type="ECO:0000259" key="4">
    <source>
        <dbReference type="Pfam" id="PF04536"/>
    </source>
</evidence>
<keyword evidence="3" id="KW-0732">Signal</keyword>
<feature type="chain" id="PRO_5011525883" description="TPM domain-containing protein" evidence="3">
    <location>
        <begin position="26"/>
        <end position="494"/>
    </location>
</feature>
<reference evidence="6" key="1">
    <citation type="submission" date="2016-10" db="EMBL/GenBank/DDBJ databases">
        <authorList>
            <person name="Varghese N."/>
            <person name="Submissions S."/>
        </authorList>
    </citation>
    <scope>NUCLEOTIDE SEQUENCE [LARGE SCALE GENOMIC DNA]</scope>
    <source>
        <strain evidence="6">DSM 18610</strain>
    </source>
</reference>
<dbReference type="EMBL" id="FOGG01000002">
    <property type="protein sequence ID" value="SEQ95209.1"/>
    <property type="molecule type" value="Genomic_DNA"/>
</dbReference>
<evidence type="ECO:0000256" key="2">
    <source>
        <dbReference type="SAM" id="Phobius"/>
    </source>
</evidence>
<name>A0A1H9K7W4_9SPHI</name>
<dbReference type="Pfam" id="PF04536">
    <property type="entry name" value="TPM_phosphatase"/>
    <property type="match status" value="1"/>
</dbReference>
<evidence type="ECO:0000313" key="5">
    <source>
        <dbReference type="EMBL" id="SEQ95209.1"/>
    </source>
</evidence>
<feature type="region of interest" description="Disordered" evidence="1">
    <location>
        <begin position="461"/>
        <end position="494"/>
    </location>
</feature>
<dbReference type="Proteomes" id="UP000199572">
    <property type="component" value="Unassembled WGS sequence"/>
</dbReference>
<feature type="transmembrane region" description="Helical" evidence="2">
    <location>
        <begin position="313"/>
        <end position="332"/>
    </location>
</feature>
<dbReference type="PANTHER" id="PTHR30373">
    <property type="entry name" value="UPF0603 PROTEIN YGCG"/>
    <property type="match status" value="1"/>
</dbReference>
<feature type="transmembrane region" description="Helical" evidence="2">
    <location>
        <begin position="269"/>
        <end position="292"/>
    </location>
</feature>
<keyword evidence="6" id="KW-1185">Reference proteome</keyword>
<keyword evidence="2" id="KW-1133">Transmembrane helix</keyword>
<dbReference type="Gene3D" id="3.10.310.50">
    <property type="match status" value="1"/>
</dbReference>
<dbReference type="RefSeq" id="WP_090881100.1">
    <property type="nucleotide sequence ID" value="NZ_FOGG01000002.1"/>
</dbReference>
<feature type="domain" description="TPM" evidence="4">
    <location>
        <begin position="47"/>
        <end position="167"/>
    </location>
</feature>
<accession>A0A1H9K7W4</accession>
<keyword evidence="2" id="KW-0812">Transmembrane</keyword>
<sequence>MLQKRLLSLILSAFLLATLPFFSVAQTAYKIQDIPDPKKGDGGYISNPDGVLSAGDVASLNDTIASFERKTNVQVAVVIVNNFDPDQEDFDFAYALFNTWGIGQKTSNNGLLLFIAKDRRKYRFITGTGIEGVLPDTKLKHIAQNLLVPAFRENEFGTGIINTINAIGIIILNPDNKSELNQLFTQKSEPTWWDKIGIQSLIIIGIYVCCLFIIKRKKPKLSATLNKQISSYDKGIASGCITIFSLLFVVVFIIGFFGSFEGLLKVEDIPTYLIVICSILLFTHYVGALSAIRKKYFDPENFSNAVASFNKSMWWIFLFSPLVLIVLIREGMKKAALKKRFTPALDANNLPMVRIDRDENPTGSPYLNEAQQKEEQLKALFYDIWIGTDGEKKLIPNDGDEHSKFETCPSCGAKTYTVPFVKTLLSATYSRQGSGKEMQECKNCSFETFIRNVTIPMLVKERSSSSSSSSGSSSSSSSSWGGGRSSGGGTGGSW</sequence>
<gene>
    <name evidence="5" type="ORF">SAMN04488023_102256</name>
</gene>
<dbReference type="OrthoDB" id="9810918at2"/>
<dbReference type="InterPro" id="IPR007621">
    <property type="entry name" value="TPM_dom"/>
</dbReference>
<keyword evidence="2" id="KW-0472">Membrane</keyword>
<feature type="compositionally biased region" description="Low complexity" evidence="1">
    <location>
        <begin position="464"/>
        <end position="479"/>
    </location>
</feature>
<evidence type="ECO:0000313" key="6">
    <source>
        <dbReference type="Proteomes" id="UP000199572"/>
    </source>
</evidence>